<dbReference type="STRING" id="758825.SAMN02982985_03415"/>
<evidence type="ECO:0000259" key="1">
    <source>
        <dbReference type="Pfam" id="PF12625"/>
    </source>
</evidence>
<proteinExistence type="predicted"/>
<dbReference type="AlphaFoldDB" id="A0A1I4PHN8"/>
<sequence>MAELTVAAGVARGLLDLAVAKGASREVLAQRAAIELSVLEDQDNRVPFASYVALMRAGKELCGDPALALHYAEEIDLSEVSIVGLLGHASATMIDAFAQLNRYGQLVVEVEVEGVAVADRFQLVPSNGELWLVDTRQRPNDCPELTESTFARMVCGTRRFGDTPFVKAGSG</sequence>
<reference evidence="2 3" key="1">
    <citation type="submission" date="2016-10" db="EMBL/GenBank/DDBJ databases">
        <authorList>
            <person name="de Groot N.N."/>
        </authorList>
    </citation>
    <scope>NUCLEOTIDE SEQUENCE [LARGE SCALE GENOMIC DNA]</scope>
    <source>
        <strain evidence="2 3">ATCC 43154</strain>
    </source>
</reference>
<accession>A0A1I4PHN8</accession>
<evidence type="ECO:0000313" key="3">
    <source>
        <dbReference type="Proteomes" id="UP000199470"/>
    </source>
</evidence>
<dbReference type="Proteomes" id="UP000199470">
    <property type="component" value="Unassembled WGS sequence"/>
</dbReference>
<evidence type="ECO:0000313" key="2">
    <source>
        <dbReference type="EMBL" id="SFM27130.1"/>
    </source>
</evidence>
<dbReference type="OrthoDB" id="9805730at2"/>
<gene>
    <name evidence="2" type="ORF">SAMN02982985_03415</name>
</gene>
<organism evidence="2 3">
    <name type="scientific">Rugamonas rubra</name>
    <dbReference type="NCBI Taxonomy" id="758825"/>
    <lineage>
        <taxon>Bacteria</taxon>
        <taxon>Pseudomonadati</taxon>
        <taxon>Pseudomonadota</taxon>
        <taxon>Betaproteobacteria</taxon>
        <taxon>Burkholderiales</taxon>
        <taxon>Oxalobacteraceae</taxon>
        <taxon>Telluria group</taxon>
        <taxon>Rugamonas</taxon>
    </lineage>
</organism>
<dbReference type="InterPro" id="IPR032687">
    <property type="entry name" value="AraC-type_N"/>
</dbReference>
<protein>
    <submittedName>
        <fullName evidence="2">Arabinose-binding domain of AraC transcription regulator, N-term</fullName>
    </submittedName>
</protein>
<keyword evidence="3" id="KW-1185">Reference proteome</keyword>
<name>A0A1I4PHN8_9BURK</name>
<dbReference type="EMBL" id="FOTW01000016">
    <property type="protein sequence ID" value="SFM27130.1"/>
    <property type="molecule type" value="Genomic_DNA"/>
</dbReference>
<feature type="domain" description="HTH-type transcriptional regulator AraC-type N-terminal" evidence="1">
    <location>
        <begin position="22"/>
        <end position="164"/>
    </location>
</feature>
<dbReference type="RefSeq" id="WP_093388900.1">
    <property type="nucleotide sequence ID" value="NZ_FOTW01000016.1"/>
</dbReference>
<dbReference type="Pfam" id="PF12625">
    <property type="entry name" value="Arabinose_bd"/>
    <property type="match status" value="1"/>
</dbReference>